<dbReference type="Proteomes" id="UP000271937">
    <property type="component" value="Unassembled WGS sequence"/>
</dbReference>
<keyword evidence="2" id="KW-0456">Lyase</keyword>
<organism evidence="2 3">
    <name type="scientific">Flavobacterium macacae</name>
    <dbReference type="NCBI Taxonomy" id="2488993"/>
    <lineage>
        <taxon>Bacteria</taxon>
        <taxon>Pseudomonadati</taxon>
        <taxon>Bacteroidota</taxon>
        <taxon>Flavobacteriia</taxon>
        <taxon>Flavobacteriales</taxon>
        <taxon>Flavobacteriaceae</taxon>
        <taxon>Flavobacterium</taxon>
    </lineage>
</organism>
<dbReference type="SUPFAM" id="SSF51445">
    <property type="entry name" value="(Trans)glycosidases"/>
    <property type="match status" value="1"/>
</dbReference>
<dbReference type="EMBL" id="RQVR01000002">
    <property type="protein sequence ID" value="RRJ93782.1"/>
    <property type="molecule type" value="Genomic_DNA"/>
</dbReference>
<dbReference type="InterPro" id="IPR013780">
    <property type="entry name" value="Glyco_hydro_b"/>
</dbReference>
<dbReference type="SMART" id="SM00642">
    <property type="entry name" value="Aamy"/>
    <property type="match status" value="1"/>
</dbReference>
<comment type="caution">
    <text evidence="2">The sequence shown here is derived from an EMBL/GenBank/DDBJ whole genome shotgun (WGS) entry which is preliminary data.</text>
</comment>
<dbReference type="GO" id="GO:0016829">
    <property type="term" value="F:lyase activity"/>
    <property type="evidence" value="ECO:0007669"/>
    <property type="project" value="UniProtKB-KW"/>
</dbReference>
<dbReference type="PANTHER" id="PTHR47786">
    <property type="entry name" value="ALPHA-1,4-GLUCAN:MALTOSE-1-PHOSPHATE MALTOSYLTRANSFERASE"/>
    <property type="match status" value="1"/>
</dbReference>
<feature type="domain" description="Glycosyl hydrolase family 13 catalytic" evidence="1">
    <location>
        <begin position="33"/>
        <end position="390"/>
    </location>
</feature>
<dbReference type="OrthoDB" id="9805159at2"/>
<sequence>MKKTILLAVAISAFISCKDDKKTEEVTASTTETIAPVSDALAENAVIYEANIRQYSPEGTFNAFTKDIPELKKLGVKVIWLMPIYPISMKNRKATGELSVEDIKDPKEREKYLGSAYAISDYTAINPDYGTKEDFRKLVKTAHENGMYVILDWVANHTGWDHKWITEHPEYYQKNAKGEVTDPLNPETGKSWGWTDVAHLDFSNKELNEAMKNEMLYWVKEENIDGFRCDVADNVPTAFWQKTIPELKKVKPVFMLMESNKNYLLKDGLFDMAYGWEAHHVMNDINKGTKTVKDLDAVFTKIGKEYEKNDFFMNFTSNHDENSWNGTEYERMGDGVEAYTALTYIMPGMPLIYTGQEYDLRRRLKFFEKDSIPKTKAKMFPIYEKLGALKNNNEALNGGKNASSYKRLATSADANILAFEREKGGKKVIYIGNLSKKDQQFTAPIDGTFTNYMTGEKVTLAKDQKHNFKPWQYWVLTN</sequence>
<dbReference type="Pfam" id="PF00128">
    <property type="entry name" value="Alpha-amylase"/>
    <property type="match status" value="1"/>
</dbReference>
<dbReference type="InterPro" id="IPR017853">
    <property type="entry name" value="GH"/>
</dbReference>
<reference evidence="2 3" key="1">
    <citation type="submission" date="2018-11" db="EMBL/GenBank/DDBJ databases">
        <title>Flavobacterium sp. nov., YIM 102600 draft genome.</title>
        <authorList>
            <person name="Li G."/>
            <person name="Jiang Y."/>
        </authorList>
    </citation>
    <scope>NUCLEOTIDE SEQUENCE [LARGE SCALE GENOMIC DNA]</scope>
    <source>
        <strain evidence="2 3">YIM 102600</strain>
    </source>
</reference>
<dbReference type="PROSITE" id="PS51257">
    <property type="entry name" value="PROKAR_LIPOPROTEIN"/>
    <property type="match status" value="1"/>
</dbReference>
<dbReference type="RefSeq" id="WP_125011561.1">
    <property type="nucleotide sequence ID" value="NZ_RQVR01000002.1"/>
</dbReference>
<evidence type="ECO:0000259" key="1">
    <source>
        <dbReference type="SMART" id="SM00642"/>
    </source>
</evidence>
<dbReference type="Gene3D" id="3.20.20.80">
    <property type="entry name" value="Glycosidases"/>
    <property type="match status" value="1"/>
</dbReference>
<dbReference type="PANTHER" id="PTHR47786:SF2">
    <property type="entry name" value="GLYCOSYL HYDROLASE FAMILY 13 CATALYTIC DOMAIN-CONTAINING PROTEIN"/>
    <property type="match status" value="1"/>
</dbReference>
<evidence type="ECO:0000313" key="2">
    <source>
        <dbReference type="EMBL" id="RRJ93782.1"/>
    </source>
</evidence>
<dbReference type="AlphaFoldDB" id="A0A3P3WF90"/>
<protein>
    <submittedName>
        <fullName evidence="2">Alpha-amlyase</fullName>
    </submittedName>
</protein>
<evidence type="ECO:0000313" key="3">
    <source>
        <dbReference type="Proteomes" id="UP000271937"/>
    </source>
</evidence>
<dbReference type="SUPFAM" id="SSF51011">
    <property type="entry name" value="Glycosyl hydrolase domain"/>
    <property type="match status" value="1"/>
</dbReference>
<dbReference type="GO" id="GO:0005975">
    <property type="term" value="P:carbohydrate metabolic process"/>
    <property type="evidence" value="ECO:0007669"/>
    <property type="project" value="InterPro"/>
</dbReference>
<keyword evidence="3" id="KW-1185">Reference proteome</keyword>
<dbReference type="InterPro" id="IPR006047">
    <property type="entry name" value="GH13_cat_dom"/>
</dbReference>
<proteinExistence type="predicted"/>
<dbReference type="Gene3D" id="2.60.40.1180">
    <property type="entry name" value="Golgi alpha-mannosidase II"/>
    <property type="match status" value="1"/>
</dbReference>
<dbReference type="CDD" id="cd11313">
    <property type="entry name" value="AmyAc_arch_bac_AmyA"/>
    <property type="match status" value="1"/>
</dbReference>
<accession>A0A3P3WF90</accession>
<gene>
    <name evidence="2" type="ORF">EG849_02785</name>
</gene>
<name>A0A3P3WF90_9FLAO</name>